<dbReference type="Proteomes" id="UP001500738">
    <property type="component" value="Unassembled WGS sequence"/>
</dbReference>
<feature type="binding site" evidence="2">
    <location>
        <position position="35"/>
    </location>
    <ligand>
        <name>Mg(2+)</name>
        <dbReference type="ChEBI" id="CHEBI:18420"/>
        <label>4</label>
    </ligand>
</feature>
<feature type="binding site" evidence="2">
    <location>
        <position position="202"/>
    </location>
    <ligand>
        <name>ATP</name>
        <dbReference type="ChEBI" id="CHEBI:30616"/>
    </ligand>
</feature>
<keyword evidence="2" id="KW-0547">Nucleotide-binding</keyword>
<feature type="binding site" evidence="2">
    <location>
        <position position="25"/>
    </location>
    <ligand>
        <name>Mg(2+)</name>
        <dbReference type="ChEBI" id="CHEBI:18420"/>
        <label>4</label>
    </ligand>
</feature>
<feature type="binding site" evidence="2">
    <location>
        <position position="111"/>
    </location>
    <ligand>
        <name>Mg(2+)</name>
        <dbReference type="ChEBI" id="CHEBI:18420"/>
        <label>1</label>
    </ligand>
</feature>
<evidence type="ECO:0000313" key="6">
    <source>
        <dbReference type="Proteomes" id="UP001500738"/>
    </source>
</evidence>
<keyword evidence="1 2" id="KW-0784">Thiamine biosynthesis</keyword>
<feature type="binding site" evidence="2">
    <location>
        <position position="37"/>
    </location>
    <ligand>
        <name>Mg(2+)</name>
        <dbReference type="ChEBI" id="CHEBI:18420"/>
        <label>1</label>
    </ligand>
</feature>
<gene>
    <name evidence="2 5" type="primary">thiL</name>
    <name evidence="5" type="ORF">GCM10009115_20850</name>
</gene>
<keyword evidence="2" id="KW-0479">Metal-binding</keyword>
<feature type="binding site" evidence="2">
    <location>
        <position position="139"/>
    </location>
    <ligand>
        <name>ATP</name>
        <dbReference type="ChEBI" id="CHEBI:30616"/>
    </ligand>
</feature>
<organism evidence="5 6">
    <name type="scientific">Sphingopyxis soli</name>
    <dbReference type="NCBI Taxonomy" id="592051"/>
    <lineage>
        <taxon>Bacteria</taxon>
        <taxon>Pseudomonadati</taxon>
        <taxon>Pseudomonadota</taxon>
        <taxon>Alphaproteobacteria</taxon>
        <taxon>Sphingomonadales</taxon>
        <taxon>Sphingomonadaceae</taxon>
        <taxon>Sphingopyxis</taxon>
    </lineage>
</organism>
<dbReference type="SUPFAM" id="SSF55326">
    <property type="entry name" value="PurM N-terminal domain-like"/>
    <property type="match status" value="1"/>
</dbReference>
<comment type="miscellaneous">
    <text evidence="2">Reaction mechanism of ThiL seems to utilize a direct, inline transfer of the gamma-phosphate of ATP to TMP rather than a phosphorylated enzyme intermediate.</text>
</comment>
<evidence type="ECO:0000256" key="1">
    <source>
        <dbReference type="ARBA" id="ARBA00022977"/>
    </source>
</evidence>
<dbReference type="EMBL" id="BAAAFE010000007">
    <property type="protein sequence ID" value="GAA0864810.1"/>
    <property type="molecule type" value="Genomic_DNA"/>
</dbReference>
<dbReference type="Pfam" id="PF00586">
    <property type="entry name" value="AIRS"/>
    <property type="match status" value="1"/>
</dbReference>
<comment type="caution">
    <text evidence="2">Lacks conserved residue(s) required for the propagation of feature annotation.</text>
</comment>
<keyword evidence="2" id="KW-0460">Magnesium</keyword>
<feature type="binding site" evidence="2">
    <location>
        <position position="44"/>
    </location>
    <ligand>
        <name>substrate</name>
    </ligand>
</feature>
<dbReference type="EC" id="2.7.4.16" evidence="2"/>
<dbReference type="GO" id="GO:0016301">
    <property type="term" value="F:kinase activity"/>
    <property type="evidence" value="ECO:0007669"/>
    <property type="project" value="UniProtKB-KW"/>
</dbReference>
<keyword evidence="2" id="KW-0808">Transferase</keyword>
<name>A0ABN1M685_9SPHN</name>
<comment type="caution">
    <text evidence="5">The sequence shown here is derived from an EMBL/GenBank/DDBJ whole genome shotgun (WGS) entry which is preliminary data.</text>
</comment>
<evidence type="ECO:0000256" key="2">
    <source>
        <dbReference type="HAMAP-Rule" id="MF_02128"/>
    </source>
</evidence>
<reference evidence="5 6" key="1">
    <citation type="journal article" date="2019" name="Int. J. Syst. Evol. Microbiol.">
        <title>The Global Catalogue of Microorganisms (GCM) 10K type strain sequencing project: providing services to taxonomists for standard genome sequencing and annotation.</title>
        <authorList>
            <consortium name="The Broad Institute Genomics Platform"/>
            <consortium name="The Broad Institute Genome Sequencing Center for Infectious Disease"/>
            <person name="Wu L."/>
            <person name="Ma J."/>
        </authorList>
    </citation>
    <scope>NUCLEOTIDE SEQUENCE [LARGE SCALE GENOMIC DNA]</scope>
    <source>
        <strain evidence="5 6">JCM 15910</strain>
    </source>
</reference>
<evidence type="ECO:0000313" key="5">
    <source>
        <dbReference type="EMBL" id="GAA0864810.1"/>
    </source>
</evidence>
<feature type="binding site" evidence="2">
    <location>
        <position position="25"/>
    </location>
    <ligand>
        <name>Mg(2+)</name>
        <dbReference type="ChEBI" id="CHEBI:18420"/>
        <label>3</label>
    </ligand>
</feature>
<dbReference type="PANTHER" id="PTHR30270">
    <property type="entry name" value="THIAMINE-MONOPHOSPHATE KINASE"/>
    <property type="match status" value="1"/>
</dbReference>
<keyword evidence="2 5" id="KW-0418">Kinase</keyword>
<feature type="binding site" evidence="2">
    <location>
        <position position="200"/>
    </location>
    <ligand>
        <name>Mg(2+)</name>
        <dbReference type="ChEBI" id="CHEBI:18420"/>
        <label>3</label>
    </ligand>
</feature>
<feature type="binding site" evidence="2">
    <location>
        <position position="203"/>
    </location>
    <ligand>
        <name>Mg(2+)</name>
        <dbReference type="ChEBI" id="CHEBI:18420"/>
        <label>5</label>
    </ligand>
</feature>
<dbReference type="Pfam" id="PF02769">
    <property type="entry name" value="AIRS_C"/>
    <property type="match status" value="1"/>
</dbReference>
<sequence>MSEADFIARLRAIATDPAARGLADDAAVLGDLVLTHDTIVEGVHFLPDDGPQDVAWKLVAVNLSDLAAKGATPVGVLLGYSLTGDENWNAEFAAGLESVLRRYGVALFGGDTVRVPGGAPRSFSLTAIGRASPDGVPARSGVRPGDQIWVSGTVGNAGVGLAMRLGEIDPNETCLAAYRRPQPQLTLGRALVPHVHAMMDVSDGLLIDADRMARASGCGMTLMMEAVPLSAALLAVRPDVLDTRLAAATAGDDYQLLFAADPGQAAAIRETGAGLGVALTPVGHAGVGEGLTLIHKAQRIALPERLGFTH</sequence>
<dbReference type="PIRSF" id="PIRSF005303">
    <property type="entry name" value="Thiam_monoph_kin"/>
    <property type="match status" value="1"/>
</dbReference>
<dbReference type="NCBIfam" id="TIGR01379">
    <property type="entry name" value="thiL"/>
    <property type="match status" value="1"/>
</dbReference>
<evidence type="ECO:0000259" key="4">
    <source>
        <dbReference type="Pfam" id="PF02769"/>
    </source>
</evidence>
<dbReference type="InterPro" id="IPR036921">
    <property type="entry name" value="PurM-like_N_sf"/>
</dbReference>
<comment type="catalytic activity">
    <reaction evidence="2">
        <text>thiamine phosphate + ATP = thiamine diphosphate + ADP</text>
        <dbReference type="Rhea" id="RHEA:15913"/>
        <dbReference type="ChEBI" id="CHEBI:30616"/>
        <dbReference type="ChEBI" id="CHEBI:37575"/>
        <dbReference type="ChEBI" id="CHEBI:58937"/>
        <dbReference type="ChEBI" id="CHEBI:456216"/>
        <dbReference type="EC" id="2.7.4.16"/>
    </reaction>
</comment>
<dbReference type="InterPro" id="IPR036676">
    <property type="entry name" value="PurM-like_C_sf"/>
</dbReference>
<dbReference type="HAMAP" id="MF_02128">
    <property type="entry name" value="TMP_kinase"/>
    <property type="match status" value="1"/>
</dbReference>
<feature type="binding site" evidence="2">
    <location>
        <position position="65"/>
    </location>
    <ligand>
        <name>Mg(2+)</name>
        <dbReference type="ChEBI" id="CHEBI:18420"/>
        <label>3</label>
    </ligand>
</feature>
<feature type="domain" description="PurM-like C-terminal" evidence="4">
    <location>
        <begin position="143"/>
        <end position="295"/>
    </location>
</feature>
<dbReference type="RefSeq" id="WP_215354963.1">
    <property type="nucleotide sequence ID" value="NZ_BAAAFE010000007.1"/>
</dbReference>
<dbReference type="CDD" id="cd02194">
    <property type="entry name" value="ThiL"/>
    <property type="match status" value="1"/>
</dbReference>
<dbReference type="InterPro" id="IPR010918">
    <property type="entry name" value="PurM-like_C_dom"/>
</dbReference>
<feature type="binding site" evidence="2">
    <location>
        <position position="252"/>
    </location>
    <ligand>
        <name>substrate</name>
    </ligand>
</feature>
<dbReference type="SUPFAM" id="SSF56042">
    <property type="entry name" value="PurM C-terminal domain-like"/>
    <property type="match status" value="1"/>
</dbReference>
<feature type="binding site" evidence="2">
    <location>
        <position position="65"/>
    </location>
    <ligand>
        <name>Mg(2+)</name>
        <dbReference type="ChEBI" id="CHEBI:18420"/>
        <label>4</label>
    </ligand>
</feature>
<keyword evidence="2" id="KW-0067">ATP-binding</keyword>
<dbReference type="InterPro" id="IPR006283">
    <property type="entry name" value="ThiL-like"/>
</dbReference>
<evidence type="ECO:0000259" key="3">
    <source>
        <dbReference type="Pfam" id="PF00586"/>
    </source>
</evidence>
<feature type="binding site" evidence="2">
    <location>
        <position position="37"/>
    </location>
    <ligand>
        <name>Mg(2+)</name>
        <dbReference type="ChEBI" id="CHEBI:18420"/>
        <label>2</label>
    </ligand>
</feature>
<accession>A0ABN1M685</accession>
<feature type="domain" description="PurM-like N-terminal" evidence="3">
    <location>
        <begin position="24"/>
        <end position="130"/>
    </location>
</feature>
<keyword evidence="6" id="KW-1185">Reference proteome</keyword>
<protein>
    <recommendedName>
        <fullName evidence="2">Thiamine-monophosphate kinase</fullName>
        <shortName evidence="2">TMP kinase</shortName>
        <shortName evidence="2">Thiamine-phosphate kinase</shortName>
        <ecNumber evidence="2">2.7.4.16</ecNumber>
    </recommendedName>
</protein>
<comment type="pathway">
    <text evidence="2">Cofactor biosynthesis; thiamine diphosphate biosynthesis; thiamine diphosphate from thiamine phosphate: step 1/1.</text>
</comment>
<comment type="function">
    <text evidence="2">Catalyzes the ATP-dependent phosphorylation of thiamine-monophosphate (TMP) to form thiamine-pyrophosphate (TPP), the active form of vitamin B1.</text>
</comment>
<dbReference type="Gene3D" id="3.90.650.10">
    <property type="entry name" value="PurM-like C-terminal domain"/>
    <property type="match status" value="1"/>
</dbReference>
<dbReference type="InterPro" id="IPR016188">
    <property type="entry name" value="PurM-like_N"/>
</dbReference>
<feature type="binding site" evidence="2">
    <location>
        <begin position="110"/>
        <end position="111"/>
    </location>
    <ligand>
        <name>ATP</name>
        <dbReference type="ChEBI" id="CHEBI:30616"/>
    </ligand>
</feature>
<proteinExistence type="inferred from homology"/>
<comment type="similarity">
    <text evidence="2">Belongs to the thiamine-monophosphate kinase family.</text>
</comment>
<dbReference type="PANTHER" id="PTHR30270:SF0">
    <property type="entry name" value="THIAMINE-MONOPHOSPHATE KINASE"/>
    <property type="match status" value="1"/>
</dbReference>
<feature type="binding site" evidence="2">
    <location>
        <position position="65"/>
    </location>
    <ligand>
        <name>Mg(2+)</name>
        <dbReference type="ChEBI" id="CHEBI:18420"/>
        <label>2</label>
    </ligand>
</feature>
<dbReference type="Gene3D" id="3.30.1330.10">
    <property type="entry name" value="PurM-like, N-terminal domain"/>
    <property type="match status" value="1"/>
</dbReference>